<keyword evidence="4" id="KW-1005">Bacterial flagellum biogenesis</keyword>
<gene>
    <name evidence="4 5" type="primary">csrA</name>
    <name evidence="5" type="ORF">Q5M86_07005</name>
</gene>
<proteinExistence type="inferred from homology"/>
<dbReference type="InterPro" id="IPR036107">
    <property type="entry name" value="CsrA_sf"/>
</dbReference>
<comment type="subcellular location">
    <subcellularLocation>
        <location evidence="4">Cytoplasm</location>
    </subcellularLocation>
</comment>
<evidence type="ECO:0000256" key="1">
    <source>
        <dbReference type="ARBA" id="ARBA00022490"/>
    </source>
</evidence>
<evidence type="ECO:0000313" key="6">
    <source>
        <dbReference type="Proteomes" id="UP001175147"/>
    </source>
</evidence>
<comment type="subunit">
    <text evidence="4">Homodimer; the beta-strands of each monomer intercalate to form a hydrophobic core, while the alpha-helices form wings that extend away from the core.</text>
</comment>
<evidence type="ECO:0000256" key="3">
    <source>
        <dbReference type="ARBA" id="ARBA00022884"/>
    </source>
</evidence>
<dbReference type="PANTHER" id="PTHR34984">
    <property type="entry name" value="CARBON STORAGE REGULATOR"/>
    <property type="match status" value="1"/>
</dbReference>
<comment type="caution">
    <text evidence="5">The sequence shown here is derived from an EMBL/GenBank/DDBJ whole genome shotgun (WGS) entry which is preliminary data.</text>
</comment>
<protein>
    <recommendedName>
        <fullName evidence="4">Translational regulator CsrA</fullName>
    </recommendedName>
</protein>
<evidence type="ECO:0000256" key="4">
    <source>
        <dbReference type="HAMAP-Rule" id="MF_00167"/>
    </source>
</evidence>
<dbReference type="PANTHER" id="PTHR34984:SF1">
    <property type="entry name" value="CARBON STORAGE REGULATOR"/>
    <property type="match status" value="1"/>
</dbReference>
<sequence length="83" mass="9431">MLVLSRKINQSIVIGDNIEIMLVDIRGDQIKLGINAPKNVKIFRKEVYEEIESQNLEASKEATADKLNILSNFVKNKFGNNKK</sequence>
<keyword evidence="3 4" id="KW-0694">RNA-binding</keyword>
<comment type="function">
    <text evidence="4">A translational regulator that binds mRNA to regulate translation initiation and/or mRNA stability. Usually binds in the 5'-UTR at or near the Shine-Dalgarno sequence preventing ribosome-binding, thus repressing translation. Its main target seems to be the major flagellin gene, while its function is anatagonized by FliW.</text>
</comment>
<dbReference type="EMBL" id="JAUPBM010000076">
    <property type="protein sequence ID" value="MDO7020518.1"/>
    <property type="molecule type" value="Genomic_DNA"/>
</dbReference>
<keyword evidence="4" id="KW-0678">Repressor</keyword>
<dbReference type="Pfam" id="PF02599">
    <property type="entry name" value="CsrA"/>
    <property type="match status" value="1"/>
</dbReference>
<evidence type="ECO:0000256" key="2">
    <source>
        <dbReference type="ARBA" id="ARBA00022845"/>
    </source>
</evidence>
<dbReference type="RefSeq" id="WP_013113141.1">
    <property type="nucleotide sequence ID" value="NZ_CALXOU010000046.1"/>
</dbReference>
<dbReference type="NCBIfam" id="TIGR00202">
    <property type="entry name" value="csrA"/>
    <property type="match status" value="1"/>
</dbReference>
<dbReference type="SUPFAM" id="SSF117130">
    <property type="entry name" value="CsrA-like"/>
    <property type="match status" value="1"/>
</dbReference>
<dbReference type="HAMAP" id="MF_00167">
    <property type="entry name" value="CsrA"/>
    <property type="match status" value="1"/>
</dbReference>
<keyword evidence="2 4" id="KW-0810">Translation regulation</keyword>
<dbReference type="Proteomes" id="UP001175147">
    <property type="component" value="Unassembled WGS sequence"/>
</dbReference>
<accession>A0ABT8YXD2</accession>
<keyword evidence="6" id="KW-1185">Reference proteome</keyword>
<evidence type="ECO:0000313" key="5">
    <source>
        <dbReference type="EMBL" id="MDO7020518.1"/>
    </source>
</evidence>
<keyword evidence="1 4" id="KW-0963">Cytoplasm</keyword>
<dbReference type="InterPro" id="IPR003751">
    <property type="entry name" value="CsrA"/>
</dbReference>
<name>A0ABT8YXD2_9SPIR</name>
<comment type="similarity">
    <text evidence="4">Belongs to the CsrA/RsmA family.</text>
</comment>
<reference evidence="5" key="1">
    <citation type="submission" date="2023-07" db="EMBL/GenBank/DDBJ databases">
        <title>Mucosal microbiota of week-old chicken and adult hens.</title>
        <authorList>
            <person name="Volf J."/>
            <person name="Karasova D."/>
            <person name="Crhanova M."/>
            <person name="Faldynova M."/>
            <person name="Prikrylova H."/>
            <person name="Zeman M."/>
            <person name="Babak V."/>
            <person name="Rajova J."/>
            <person name="Rychlik I."/>
        </authorList>
    </citation>
    <scope>NUCLEOTIDE SEQUENCE</scope>
    <source>
        <strain evidence="5">ET902</strain>
    </source>
</reference>
<organism evidence="5 6">
    <name type="scientific">Brachyspira innocens</name>
    <dbReference type="NCBI Taxonomy" id="13264"/>
    <lineage>
        <taxon>Bacteria</taxon>
        <taxon>Pseudomonadati</taxon>
        <taxon>Spirochaetota</taxon>
        <taxon>Spirochaetia</taxon>
        <taxon>Brachyspirales</taxon>
        <taxon>Brachyspiraceae</taxon>
        <taxon>Brachyspira</taxon>
    </lineage>
</organism>
<dbReference type="Gene3D" id="2.60.40.4380">
    <property type="entry name" value="Translational regulator CsrA"/>
    <property type="match status" value="1"/>
</dbReference>
<dbReference type="NCBIfam" id="NF002469">
    <property type="entry name" value="PRK01712.1"/>
    <property type="match status" value="1"/>
</dbReference>